<dbReference type="CDD" id="cd00093">
    <property type="entry name" value="HTH_XRE"/>
    <property type="match status" value="1"/>
</dbReference>
<feature type="domain" description="HTH cro/C1-type" evidence="1">
    <location>
        <begin position="28"/>
        <end position="70"/>
    </location>
</feature>
<organism evidence="2 3">
    <name type="scientific">Agathobaculum faecis</name>
    <dbReference type="NCBI Taxonomy" id="2763013"/>
    <lineage>
        <taxon>Bacteria</taxon>
        <taxon>Bacillati</taxon>
        <taxon>Bacillota</taxon>
        <taxon>Clostridia</taxon>
        <taxon>Eubacteriales</taxon>
        <taxon>Butyricicoccaceae</taxon>
        <taxon>Agathobaculum</taxon>
    </lineage>
</organism>
<dbReference type="AlphaFoldDB" id="A0A923LWX5"/>
<sequence>MSANADKKPKMPIFRDRLDKLRGDMSYSEFAEKLGISRATMGFYLAGNRVPNAVDLKKIAERCEVSADYLLGMSDAAKAENHEIGYALGLSDKSISKLKRFAENKFSKIALNQILESGKIIAYITNYLFSFLEDERKESRFRYVPLSRNLDRGYADMNLVKLIELLPLWRKDTINQLKAQIPLIDSLLKEYVAKLADVDMCKREYVEFVLYEEPYIPNPDDILPDDFYANIDYEDEYRKEEEYEREEAERRNAIGEILDFISEKRAGER</sequence>
<dbReference type="EMBL" id="JACOPL010000009">
    <property type="protein sequence ID" value="MBC5725916.1"/>
    <property type="molecule type" value="Genomic_DNA"/>
</dbReference>
<dbReference type="InterPro" id="IPR001387">
    <property type="entry name" value="Cro/C1-type_HTH"/>
</dbReference>
<protein>
    <submittedName>
        <fullName evidence="2">Helix-turn-helix transcriptional regulator</fullName>
    </submittedName>
</protein>
<evidence type="ECO:0000259" key="1">
    <source>
        <dbReference type="PROSITE" id="PS50943"/>
    </source>
</evidence>
<accession>A0A923LWX5</accession>
<dbReference type="Pfam" id="PF01381">
    <property type="entry name" value="HTH_3"/>
    <property type="match status" value="1"/>
</dbReference>
<reference evidence="2" key="1">
    <citation type="submission" date="2020-08" db="EMBL/GenBank/DDBJ databases">
        <title>Genome public.</title>
        <authorList>
            <person name="Liu C."/>
            <person name="Sun Q."/>
        </authorList>
    </citation>
    <scope>NUCLEOTIDE SEQUENCE</scope>
    <source>
        <strain evidence="2">NSJ-28</strain>
    </source>
</reference>
<dbReference type="InterPro" id="IPR010982">
    <property type="entry name" value="Lambda_DNA-bd_dom_sf"/>
</dbReference>
<proteinExistence type="predicted"/>
<dbReference type="RefSeq" id="WP_186950055.1">
    <property type="nucleotide sequence ID" value="NZ_JACOPL010000009.1"/>
</dbReference>
<dbReference type="GO" id="GO:0003677">
    <property type="term" value="F:DNA binding"/>
    <property type="evidence" value="ECO:0007669"/>
    <property type="project" value="InterPro"/>
</dbReference>
<name>A0A923LWX5_9FIRM</name>
<gene>
    <name evidence="2" type="ORF">H8S45_10665</name>
</gene>
<keyword evidence="3" id="KW-1185">Reference proteome</keyword>
<dbReference type="Proteomes" id="UP000606499">
    <property type="component" value="Unassembled WGS sequence"/>
</dbReference>
<evidence type="ECO:0000313" key="3">
    <source>
        <dbReference type="Proteomes" id="UP000606499"/>
    </source>
</evidence>
<comment type="caution">
    <text evidence="2">The sequence shown here is derived from an EMBL/GenBank/DDBJ whole genome shotgun (WGS) entry which is preliminary data.</text>
</comment>
<dbReference type="Gene3D" id="1.10.260.40">
    <property type="entry name" value="lambda repressor-like DNA-binding domains"/>
    <property type="match status" value="1"/>
</dbReference>
<evidence type="ECO:0000313" key="2">
    <source>
        <dbReference type="EMBL" id="MBC5725916.1"/>
    </source>
</evidence>
<dbReference type="SMART" id="SM00530">
    <property type="entry name" value="HTH_XRE"/>
    <property type="match status" value="1"/>
</dbReference>
<dbReference type="SUPFAM" id="SSF47413">
    <property type="entry name" value="lambda repressor-like DNA-binding domains"/>
    <property type="match status" value="1"/>
</dbReference>
<dbReference type="PROSITE" id="PS50943">
    <property type="entry name" value="HTH_CROC1"/>
    <property type="match status" value="1"/>
</dbReference>